<reference evidence="1" key="1">
    <citation type="submission" date="2022-06" db="EMBL/GenBank/DDBJ databases">
        <title>Amycolatopsis iheyaensis sp. nov., a new species of the genus Amycolatopsis isolated from soil in Iheya island, Japan.</title>
        <authorList>
            <person name="Ngamcharungchit C."/>
            <person name="Kanto H."/>
            <person name="Take A."/>
            <person name="Intra B."/>
            <person name="Matsumoto A."/>
            <person name="Panbangred W."/>
            <person name="Inahashi Y."/>
        </authorList>
    </citation>
    <scope>NUCLEOTIDE SEQUENCE</scope>
    <source>
        <strain evidence="1">OK19-0408</strain>
    </source>
</reference>
<dbReference type="EMBL" id="JAMXQV010000034">
    <property type="protein sequence ID" value="MCR6489605.1"/>
    <property type="molecule type" value="Genomic_DNA"/>
</dbReference>
<dbReference type="RefSeq" id="WP_257926168.1">
    <property type="nucleotide sequence ID" value="NZ_JAMXQV010000034.1"/>
</dbReference>
<sequence>MGLLGRRRWRARQRVRLSAVADRIGARNGSVLKDEFSGGTGFNGPLTLGVITLRKGSPVEISREQIDAALAIGYTRPSPPPCDQVCGFAVTPDLPVLHIKTYAAGKVIPHHGEVPEGQTGVSVSLT</sequence>
<proteinExistence type="predicted"/>
<keyword evidence="2" id="KW-1185">Reference proteome</keyword>
<comment type="caution">
    <text evidence="1">The sequence shown here is derived from an EMBL/GenBank/DDBJ whole genome shotgun (WGS) entry which is preliminary data.</text>
</comment>
<gene>
    <name evidence="1" type="ORF">M8542_43000</name>
</gene>
<evidence type="ECO:0000313" key="1">
    <source>
        <dbReference type="EMBL" id="MCR6489605.1"/>
    </source>
</evidence>
<name>A0A9X2NMJ4_9PSEU</name>
<protein>
    <submittedName>
        <fullName evidence="1">Uncharacterized protein</fullName>
    </submittedName>
</protein>
<evidence type="ECO:0000313" key="2">
    <source>
        <dbReference type="Proteomes" id="UP001144096"/>
    </source>
</evidence>
<dbReference type="AlphaFoldDB" id="A0A9X2NMJ4"/>
<dbReference type="Proteomes" id="UP001144096">
    <property type="component" value="Unassembled WGS sequence"/>
</dbReference>
<accession>A0A9X2NMJ4</accession>
<organism evidence="1 2">
    <name type="scientific">Amycolatopsis iheyensis</name>
    <dbReference type="NCBI Taxonomy" id="2945988"/>
    <lineage>
        <taxon>Bacteria</taxon>
        <taxon>Bacillati</taxon>
        <taxon>Actinomycetota</taxon>
        <taxon>Actinomycetes</taxon>
        <taxon>Pseudonocardiales</taxon>
        <taxon>Pseudonocardiaceae</taxon>
        <taxon>Amycolatopsis</taxon>
    </lineage>
</organism>